<comment type="caution">
    <text evidence="2">The sequence shown here is derived from an EMBL/GenBank/DDBJ whole genome shotgun (WGS) entry which is preliminary data.</text>
</comment>
<evidence type="ECO:0000313" key="2">
    <source>
        <dbReference type="EMBL" id="KAF4585618.1"/>
    </source>
</evidence>
<protein>
    <submittedName>
        <fullName evidence="2">Uncharacterized protein</fullName>
    </submittedName>
</protein>
<dbReference type="Proteomes" id="UP000562929">
    <property type="component" value="Unassembled WGS sequence"/>
</dbReference>
<keyword evidence="3" id="KW-1185">Reference proteome</keyword>
<dbReference type="EMBL" id="JAACLJ010000005">
    <property type="protein sequence ID" value="KAF4585618.1"/>
    <property type="molecule type" value="Genomic_DNA"/>
</dbReference>
<gene>
    <name evidence="2" type="ORF">GQ602_004923</name>
</gene>
<sequence>MGGEYPEELHRLATRYSSVTASQYEGRIRLRDPLEGSTSTSTVLHGSSVNGKPASKQAYREARIIRPRRAEP</sequence>
<evidence type="ECO:0000256" key="1">
    <source>
        <dbReference type="SAM" id="MobiDB-lite"/>
    </source>
</evidence>
<feature type="compositionally biased region" description="Basic and acidic residues" evidence="1">
    <location>
        <begin position="58"/>
        <end position="72"/>
    </location>
</feature>
<feature type="region of interest" description="Disordered" evidence="1">
    <location>
        <begin position="30"/>
        <end position="72"/>
    </location>
</feature>
<proteinExistence type="predicted"/>
<accession>A0A8H4VCT1</accession>
<organism evidence="2 3">
    <name type="scientific">Ophiocordyceps camponoti-floridani</name>
    <dbReference type="NCBI Taxonomy" id="2030778"/>
    <lineage>
        <taxon>Eukaryota</taxon>
        <taxon>Fungi</taxon>
        <taxon>Dikarya</taxon>
        <taxon>Ascomycota</taxon>
        <taxon>Pezizomycotina</taxon>
        <taxon>Sordariomycetes</taxon>
        <taxon>Hypocreomycetidae</taxon>
        <taxon>Hypocreales</taxon>
        <taxon>Ophiocordycipitaceae</taxon>
        <taxon>Ophiocordyceps</taxon>
    </lineage>
</organism>
<dbReference type="AlphaFoldDB" id="A0A8H4VCT1"/>
<name>A0A8H4VCT1_9HYPO</name>
<evidence type="ECO:0000313" key="3">
    <source>
        <dbReference type="Proteomes" id="UP000562929"/>
    </source>
</evidence>
<feature type="compositionally biased region" description="Polar residues" evidence="1">
    <location>
        <begin position="36"/>
        <end position="50"/>
    </location>
</feature>
<reference evidence="2 3" key="1">
    <citation type="journal article" date="2020" name="G3 (Bethesda)">
        <title>Genetic Underpinnings of Host Manipulation by Ophiocordyceps as Revealed by Comparative Transcriptomics.</title>
        <authorList>
            <person name="Will I."/>
            <person name="Das B."/>
            <person name="Trinh T."/>
            <person name="Brachmann A."/>
            <person name="Ohm R.A."/>
            <person name="de Bekker C."/>
        </authorList>
    </citation>
    <scope>NUCLEOTIDE SEQUENCE [LARGE SCALE GENOMIC DNA]</scope>
    <source>
        <strain evidence="2 3">EC05</strain>
    </source>
</reference>